<dbReference type="InterPro" id="IPR008922">
    <property type="entry name" value="Di-copper_centre_dom_sf"/>
</dbReference>
<sequence>MSTFYYLFLFCFIFSSLFCTVYSKVDCRKFSKETRSTCELMVEADKAPPITPGTPIDGGPDIMEDRPELNCFTLSCVCPIFNGKTDGSVNGCTLPNGKKLEKCVRKEFRMLTDEERQAYFNAVRHIKDNGAYDLCALQHKDAFNLKGAHRGPAFCPWHRELLKRYEILLREASFQTKQTPDVCLPYWDSTLERQLPTPKDSLLFTETFIGSTNSNNQVTNGPFYPWQTLEIPHGTTHTFIGGLMRDARYAANDPIFFNHHCFVDLIWELYRQKQQTYAQRPVQYPPDIDACPSFNEN</sequence>
<dbReference type="InterPro" id="IPR002227">
    <property type="entry name" value="Tyrosinase_Cu-bd"/>
</dbReference>
<feature type="chain" id="PRO_5009315765" evidence="3">
    <location>
        <begin position="24"/>
        <end position="297"/>
    </location>
</feature>
<name>A0A1I8BFI8_MELHA</name>
<feature type="signal peptide" evidence="3">
    <location>
        <begin position="1"/>
        <end position="23"/>
    </location>
</feature>
<dbReference type="Gene3D" id="1.10.1280.10">
    <property type="entry name" value="Di-copper center containing domain from catechol oxidase"/>
    <property type="match status" value="2"/>
</dbReference>
<dbReference type="OMA" id="ITYFART"/>
<dbReference type="Pfam" id="PF00264">
    <property type="entry name" value="Tyrosinase"/>
    <property type="match status" value="2"/>
</dbReference>
<dbReference type="WBParaSite" id="MhA1_Contig227.frz3.fgene1">
    <property type="protein sequence ID" value="MhA1_Contig227.frz3.fgene1"/>
    <property type="gene ID" value="MhA1_Contig227.frz3.fgene1"/>
</dbReference>
<evidence type="ECO:0000256" key="3">
    <source>
        <dbReference type="SAM" id="SignalP"/>
    </source>
</evidence>
<organism evidence="5 6">
    <name type="scientific">Meloidogyne hapla</name>
    <name type="common">Root-knot nematode worm</name>
    <dbReference type="NCBI Taxonomy" id="6305"/>
    <lineage>
        <taxon>Eukaryota</taxon>
        <taxon>Metazoa</taxon>
        <taxon>Ecdysozoa</taxon>
        <taxon>Nematoda</taxon>
        <taxon>Chromadorea</taxon>
        <taxon>Rhabditida</taxon>
        <taxon>Tylenchina</taxon>
        <taxon>Tylenchomorpha</taxon>
        <taxon>Tylenchoidea</taxon>
        <taxon>Meloidogynidae</taxon>
        <taxon>Meloidogyninae</taxon>
        <taxon>Meloidogyne</taxon>
    </lineage>
</organism>
<keyword evidence="1" id="KW-0479">Metal-binding</keyword>
<dbReference type="GO" id="GO:0046872">
    <property type="term" value="F:metal ion binding"/>
    <property type="evidence" value="ECO:0007669"/>
    <property type="project" value="UniProtKB-KW"/>
</dbReference>
<dbReference type="SUPFAM" id="SSF48056">
    <property type="entry name" value="Di-copper centre-containing domain"/>
    <property type="match status" value="1"/>
</dbReference>
<dbReference type="PANTHER" id="PTHR11474">
    <property type="entry name" value="TYROSINASE FAMILY MEMBER"/>
    <property type="match status" value="1"/>
</dbReference>
<evidence type="ECO:0000256" key="2">
    <source>
        <dbReference type="ARBA" id="ARBA00023008"/>
    </source>
</evidence>
<dbReference type="PANTHER" id="PTHR11474:SF126">
    <property type="entry name" value="TYROSINASE-LIKE PROTEIN TYR-1-RELATED"/>
    <property type="match status" value="1"/>
</dbReference>
<evidence type="ECO:0000256" key="1">
    <source>
        <dbReference type="ARBA" id="ARBA00022723"/>
    </source>
</evidence>
<protein>
    <submittedName>
        <fullName evidence="6">Tyrosinase_Cu-bd domain-containing protein</fullName>
    </submittedName>
</protein>
<dbReference type="Proteomes" id="UP000095281">
    <property type="component" value="Unplaced"/>
</dbReference>
<dbReference type="InterPro" id="IPR050316">
    <property type="entry name" value="Tyrosinase/Hemocyanin"/>
</dbReference>
<dbReference type="PROSITE" id="PS00498">
    <property type="entry name" value="TYROSINASE_2"/>
    <property type="match status" value="1"/>
</dbReference>
<keyword evidence="3" id="KW-0732">Signal</keyword>
<evidence type="ECO:0000313" key="6">
    <source>
        <dbReference type="WBParaSite" id="MhA1_Contig227.frz3.fgene1"/>
    </source>
</evidence>
<dbReference type="AlphaFoldDB" id="A0A1I8BFI8"/>
<keyword evidence="2" id="KW-0186">Copper</keyword>
<evidence type="ECO:0000313" key="5">
    <source>
        <dbReference type="Proteomes" id="UP000095281"/>
    </source>
</evidence>
<proteinExistence type="predicted"/>
<evidence type="ECO:0000259" key="4">
    <source>
        <dbReference type="PROSITE" id="PS00498"/>
    </source>
</evidence>
<keyword evidence="5" id="KW-1185">Reference proteome</keyword>
<feature type="domain" description="Tyrosinase copper-binding" evidence="4">
    <location>
        <begin position="253"/>
        <end position="264"/>
    </location>
</feature>
<accession>A0A1I8BFI8</accession>
<dbReference type="GO" id="GO:0016491">
    <property type="term" value="F:oxidoreductase activity"/>
    <property type="evidence" value="ECO:0007669"/>
    <property type="project" value="InterPro"/>
</dbReference>
<reference evidence="6" key="1">
    <citation type="submission" date="2016-11" db="UniProtKB">
        <authorList>
            <consortium name="WormBaseParasite"/>
        </authorList>
    </citation>
    <scope>IDENTIFICATION</scope>
</reference>